<sequence>MRFRKIEERDIVELDHLFRSCLTDLITREKKESNLIIDEVERLNRIVQESLINGDSLFFVVEINNRIVGSIALTKPNQFITENISTVQNQYEVSCVYILPSFQRQGIGKYMSQQIKKELARLGQVQFYLDAGFLSSQQYWKQVLGKPSFVLVDYWGKGEHHLIWVGKIP</sequence>
<name>A0A942TRT7_9BACI</name>
<comment type="caution">
    <text evidence="2">The sequence shown here is derived from an EMBL/GenBank/DDBJ whole genome shotgun (WGS) entry which is preliminary data.</text>
</comment>
<dbReference type="GO" id="GO:0016747">
    <property type="term" value="F:acyltransferase activity, transferring groups other than amino-acyl groups"/>
    <property type="evidence" value="ECO:0007669"/>
    <property type="project" value="InterPro"/>
</dbReference>
<dbReference type="SUPFAM" id="SSF55729">
    <property type="entry name" value="Acyl-CoA N-acyltransferases (Nat)"/>
    <property type="match status" value="1"/>
</dbReference>
<evidence type="ECO:0000313" key="3">
    <source>
        <dbReference type="Proteomes" id="UP000682713"/>
    </source>
</evidence>
<accession>A0A942TRT7</accession>
<dbReference type="AlphaFoldDB" id="A0A942TRT7"/>
<gene>
    <name evidence="2" type="ORF">KHA93_22435</name>
</gene>
<keyword evidence="3" id="KW-1185">Reference proteome</keyword>
<dbReference type="Pfam" id="PF00583">
    <property type="entry name" value="Acetyltransf_1"/>
    <property type="match status" value="1"/>
</dbReference>
<dbReference type="Gene3D" id="3.40.630.30">
    <property type="match status" value="1"/>
</dbReference>
<dbReference type="RefSeq" id="WP_213113147.1">
    <property type="nucleotide sequence ID" value="NZ_JAGYPJ010000002.1"/>
</dbReference>
<evidence type="ECO:0000313" key="2">
    <source>
        <dbReference type="EMBL" id="MBS4202363.1"/>
    </source>
</evidence>
<evidence type="ECO:0000259" key="1">
    <source>
        <dbReference type="PROSITE" id="PS51186"/>
    </source>
</evidence>
<dbReference type="PROSITE" id="PS51186">
    <property type="entry name" value="GNAT"/>
    <property type="match status" value="1"/>
</dbReference>
<proteinExistence type="predicted"/>
<protein>
    <submittedName>
        <fullName evidence="2">GNAT family N-acetyltransferase</fullName>
    </submittedName>
</protein>
<feature type="domain" description="N-acetyltransferase" evidence="1">
    <location>
        <begin position="1"/>
        <end position="169"/>
    </location>
</feature>
<dbReference type="InterPro" id="IPR016181">
    <property type="entry name" value="Acyl_CoA_acyltransferase"/>
</dbReference>
<dbReference type="InterPro" id="IPR000182">
    <property type="entry name" value="GNAT_dom"/>
</dbReference>
<reference evidence="2 3" key="1">
    <citation type="submission" date="2021-05" db="EMBL/GenBank/DDBJ databases">
        <title>Novel Bacillus species.</title>
        <authorList>
            <person name="Liu G."/>
        </authorList>
    </citation>
    <scope>NUCLEOTIDE SEQUENCE [LARGE SCALE GENOMIC DNA]</scope>
    <source>
        <strain evidence="2 3">FJAT-49732</strain>
    </source>
</reference>
<dbReference type="Proteomes" id="UP000682713">
    <property type="component" value="Unassembled WGS sequence"/>
</dbReference>
<dbReference type="CDD" id="cd04301">
    <property type="entry name" value="NAT_SF"/>
    <property type="match status" value="1"/>
</dbReference>
<organism evidence="2 3">
    <name type="scientific">Lederbergia citrisecunda</name>
    <dbReference type="NCBI Taxonomy" id="2833583"/>
    <lineage>
        <taxon>Bacteria</taxon>
        <taxon>Bacillati</taxon>
        <taxon>Bacillota</taxon>
        <taxon>Bacilli</taxon>
        <taxon>Bacillales</taxon>
        <taxon>Bacillaceae</taxon>
        <taxon>Lederbergia</taxon>
    </lineage>
</organism>
<dbReference type="EMBL" id="JAGYPJ010000002">
    <property type="protein sequence ID" value="MBS4202363.1"/>
    <property type="molecule type" value="Genomic_DNA"/>
</dbReference>